<reference evidence="1" key="1">
    <citation type="submission" date="2011-05" db="EMBL/GenBank/DDBJ databases">
        <title>Unity in variety -- the pan-genome of the Chlamydiae.</title>
        <authorList>
            <person name="Collingro A."/>
            <person name="Tischler P."/>
            <person name="Weinmaier T."/>
            <person name="Penz T."/>
            <person name="Heinz E."/>
            <person name="Brunham R.C."/>
            <person name="Read T.D."/>
            <person name="Bavoil P.M."/>
            <person name="Sachse K."/>
            <person name="Kahane S."/>
            <person name="Friedman M.G."/>
            <person name="Rattei T."/>
            <person name="Myers G.S.A."/>
            <person name="Horn M."/>
        </authorList>
    </citation>
    <scope>NUCLEOTIDE SEQUENCE</scope>
    <source>
        <strain evidence="1">2032/99</strain>
    </source>
</reference>
<protein>
    <submittedName>
        <fullName evidence="1">Uncharacterized protein</fullName>
    </submittedName>
</protein>
<organism evidence="1">
    <name type="scientific">Waddlia chondrophila 2032/99</name>
    <dbReference type="NCBI Taxonomy" id="765953"/>
    <lineage>
        <taxon>Bacteria</taxon>
        <taxon>Pseudomonadati</taxon>
        <taxon>Chlamydiota</taxon>
        <taxon>Chlamydiia</taxon>
        <taxon>Parachlamydiales</taxon>
        <taxon>Waddliaceae</taxon>
        <taxon>Waddlia</taxon>
    </lineage>
</organism>
<sequence>MAQTARISTRSDLIIQEMVSLTGYSKVEVIEHALEVYRRNERMRLMNKAYQTLKSDKSAWKEEIKDREELEGTIADGFEEELSSPG</sequence>
<proteinExistence type="predicted"/>
<accession>F8LE18</accession>
<dbReference type="EMBL" id="FR872655">
    <property type="protein sequence ID" value="CCB91732.1"/>
    <property type="molecule type" value="Genomic_DNA"/>
</dbReference>
<gene>
    <name evidence="1" type="ORF">WCH_BX12530</name>
</gene>
<evidence type="ECO:0000313" key="1">
    <source>
        <dbReference type="EMBL" id="CCB91732.1"/>
    </source>
</evidence>
<dbReference type="AlphaFoldDB" id="F8LE18"/>
<name>F8LE18_9BACT</name>